<evidence type="ECO:0000256" key="3">
    <source>
        <dbReference type="ARBA" id="ARBA00022679"/>
    </source>
</evidence>
<protein>
    <recommendedName>
        <fullName evidence="2 6">Malonyl CoA-acyl carrier protein transacylase</fullName>
        <ecNumber evidence="1 6">2.3.1.39</ecNumber>
    </recommendedName>
</protein>
<evidence type="ECO:0000313" key="10">
    <source>
        <dbReference type="Proteomes" id="UP000501094"/>
    </source>
</evidence>
<keyword evidence="4 6" id="KW-0012">Acyltransferase</keyword>
<proteinExistence type="inferred from homology"/>
<dbReference type="AlphaFoldDB" id="A0A6H1Q168"/>
<dbReference type="KEGG" id="peg:E5R92_02535"/>
<name>A0A6H1Q168_9PROT</name>
<evidence type="ECO:0000256" key="1">
    <source>
        <dbReference type="ARBA" id="ARBA00013258"/>
    </source>
</evidence>
<dbReference type="EMBL" id="CP038852">
    <property type="protein sequence ID" value="QIZ20662.1"/>
    <property type="molecule type" value="Genomic_DNA"/>
</dbReference>
<evidence type="ECO:0000256" key="6">
    <source>
        <dbReference type="PIRNR" id="PIRNR000446"/>
    </source>
</evidence>
<dbReference type="GO" id="GO:0006633">
    <property type="term" value="P:fatty acid biosynthetic process"/>
    <property type="evidence" value="ECO:0007669"/>
    <property type="project" value="TreeGrafter"/>
</dbReference>
<dbReference type="SUPFAM" id="SSF55048">
    <property type="entry name" value="Probable ACP-binding domain of malonyl-CoA ACP transacylase"/>
    <property type="match status" value="1"/>
</dbReference>
<keyword evidence="10" id="KW-1185">Reference proteome</keyword>
<dbReference type="Proteomes" id="UP000501094">
    <property type="component" value="Chromosome"/>
</dbReference>
<dbReference type="InterPro" id="IPR016035">
    <property type="entry name" value="Acyl_Trfase/lysoPLipase"/>
</dbReference>
<dbReference type="Gene3D" id="3.30.70.250">
    <property type="entry name" value="Malonyl-CoA ACP transacylase, ACP-binding"/>
    <property type="match status" value="1"/>
</dbReference>
<evidence type="ECO:0000256" key="7">
    <source>
        <dbReference type="PIRSR" id="PIRSR000446-1"/>
    </source>
</evidence>
<feature type="active site" evidence="7">
    <location>
        <position position="93"/>
    </location>
</feature>
<organism evidence="9 10">
    <name type="scientific">Candidatus Pelagibacter giovannonii</name>
    <dbReference type="NCBI Taxonomy" id="2563896"/>
    <lineage>
        <taxon>Bacteria</taxon>
        <taxon>Pseudomonadati</taxon>
        <taxon>Pseudomonadota</taxon>
        <taxon>Alphaproteobacteria</taxon>
        <taxon>Candidatus Pelagibacterales</taxon>
        <taxon>Candidatus Pelagibacteraceae</taxon>
        <taxon>Candidatus Pelagibacter</taxon>
    </lineage>
</organism>
<reference evidence="9 10" key="1">
    <citation type="journal article" date="2020" name="Nat. Microbiol.">
        <title>Lysogenic host-virus interactions in SAR11 marine bacteria.</title>
        <authorList>
            <person name="Morris R.M."/>
            <person name="Cain K.R."/>
            <person name="Hvorecny K.L."/>
            <person name="Kollman J.M."/>
        </authorList>
    </citation>
    <scope>NUCLEOTIDE SEQUENCE [LARGE SCALE GENOMIC DNA]</scope>
    <source>
        <strain evidence="9 10">NP1</strain>
    </source>
</reference>
<dbReference type="InterPro" id="IPR014043">
    <property type="entry name" value="Acyl_transferase_dom"/>
</dbReference>
<dbReference type="InterPro" id="IPR001227">
    <property type="entry name" value="Ac_transferase_dom_sf"/>
</dbReference>
<dbReference type="NCBIfam" id="TIGR00128">
    <property type="entry name" value="fabD"/>
    <property type="match status" value="1"/>
</dbReference>
<sequence>MFSVIFPGQGSQLVGMGKDLHAKYSLVQDLFKEADDTLGFSLSNLILNGPKEELDLTENTQPAIFLLSYSIFKLIKEEFKIDLDKAKFYAGHSLGEYSALTAAGSLSFSDTLKILKIRGNAMQNSVPKGVGGMVAVLGSEIEIIKKIIDENKDKYECFIANDNSVGQIVLSGKIEDLEKIMVDLKASNIKNIKLPVSAPFHCKLMNNATLVMKEEIAKLNFNEPKNILISNVTGKEISNSNELKELLVKQIESSVRWRESVLLMIEKGVTEFIEIGPGKVLSGLIKRIDKNVKVSAINTEEDIKLININE</sequence>
<evidence type="ECO:0000313" key="9">
    <source>
        <dbReference type="EMBL" id="QIZ20662.1"/>
    </source>
</evidence>
<feature type="active site" evidence="7">
    <location>
        <position position="201"/>
    </location>
</feature>
<evidence type="ECO:0000256" key="2">
    <source>
        <dbReference type="ARBA" id="ARBA00018953"/>
    </source>
</evidence>
<dbReference type="InterPro" id="IPR016036">
    <property type="entry name" value="Malonyl_transacylase_ACP-bd"/>
</dbReference>
<dbReference type="GO" id="GO:0004314">
    <property type="term" value="F:[acyl-carrier-protein] S-malonyltransferase activity"/>
    <property type="evidence" value="ECO:0007669"/>
    <property type="project" value="UniProtKB-EC"/>
</dbReference>
<keyword evidence="3 6" id="KW-0808">Transferase</keyword>
<accession>A0A6H1Q168</accession>
<dbReference type="PANTHER" id="PTHR42681">
    <property type="entry name" value="MALONYL-COA-ACYL CARRIER PROTEIN TRANSACYLASE, MITOCHONDRIAL"/>
    <property type="match status" value="1"/>
</dbReference>
<gene>
    <name evidence="9" type="primary">fabD</name>
    <name evidence="9" type="ORF">E5R92_02535</name>
</gene>
<comment type="catalytic activity">
    <reaction evidence="5 6">
        <text>holo-[ACP] + malonyl-CoA = malonyl-[ACP] + CoA</text>
        <dbReference type="Rhea" id="RHEA:41792"/>
        <dbReference type="Rhea" id="RHEA-COMP:9623"/>
        <dbReference type="Rhea" id="RHEA-COMP:9685"/>
        <dbReference type="ChEBI" id="CHEBI:57287"/>
        <dbReference type="ChEBI" id="CHEBI:57384"/>
        <dbReference type="ChEBI" id="CHEBI:64479"/>
        <dbReference type="ChEBI" id="CHEBI:78449"/>
        <dbReference type="EC" id="2.3.1.39"/>
    </reaction>
</comment>
<dbReference type="PANTHER" id="PTHR42681:SF1">
    <property type="entry name" value="MALONYL-COA-ACYL CARRIER PROTEIN TRANSACYLASE, MITOCHONDRIAL"/>
    <property type="match status" value="1"/>
</dbReference>
<evidence type="ECO:0000256" key="5">
    <source>
        <dbReference type="ARBA" id="ARBA00048462"/>
    </source>
</evidence>
<comment type="similarity">
    <text evidence="6">Belongs to the fabD family.</text>
</comment>
<dbReference type="SUPFAM" id="SSF52151">
    <property type="entry name" value="FabD/lysophospholipase-like"/>
    <property type="match status" value="1"/>
</dbReference>
<evidence type="ECO:0000259" key="8">
    <source>
        <dbReference type="SMART" id="SM00827"/>
    </source>
</evidence>
<dbReference type="EC" id="2.3.1.39" evidence="1 6"/>
<dbReference type="InterPro" id="IPR050858">
    <property type="entry name" value="Mal-CoA-ACP_Trans/PKS_FabD"/>
</dbReference>
<dbReference type="Gene3D" id="3.40.366.10">
    <property type="entry name" value="Malonyl-Coenzyme A Acyl Carrier Protein, domain 2"/>
    <property type="match status" value="1"/>
</dbReference>
<dbReference type="PIRSF" id="PIRSF000446">
    <property type="entry name" value="Mct"/>
    <property type="match status" value="1"/>
</dbReference>
<dbReference type="RefSeq" id="WP_168606545.1">
    <property type="nucleotide sequence ID" value="NZ_CP038852.1"/>
</dbReference>
<dbReference type="InterPro" id="IPR004410">
    <property type="entry name" value="Malonyl_CoA-ACP_transAc_FabD"/>
</dbReference>
<dbReference type="SMART" id="SM00827">
    <property type="entry name" value="PKS_AT"/>
    <property type="match status" value="1"/>
</dbReference>
<dbReference type="InterPro" id="IPR024925">
    <property type="entry name" value="Malonyl_CoA-ACP_transAc"/>
</dbReference>
<feature type="domain" description="Malonyl-CoA:ACP transacylase (MAT)" evidence="8">
    <location>
        <begin position="5"/>
        <end position="301"/>
    </location>
</feature>
<evidence type="ECO:0000256" key="4">
    <source>
        <dbReference type="ARBA" id="ARBA00023315"/>
    </source>
</evidence>
<dbReference type="Pfam" id="PF00698">
    <property type="entry name" value="Acyl_transf_1"/>
    <property type="match status" value="1"/>
</dbReference>